<protein>
    <submittedName>
        <fullName evidence="4">U5-Austrotoxin-Ht1a_1</fullName>
    </submittedName>
</protein>
<reference evidence="4" key="1">
    <citation type="submission" date="2017-03" db="EMBL/GenBank/DDBJ databases">
        <authorList>
            <person name="QRISCLOUD D."/>
        </authorList>
    </citation>
    <scope>NUCLEOTIDE SEQUENCE</scope>
</reference>
<proteinExistence type="predicted"/>
<dbReference type="Pfam" id="PF07648">
    <property type="entry name" value="Kazal_2"/>
    <property type="match status" value="1"/>
</dbReference>
<dbReference type="Gene3D" id="3.30.60.30">
    <property type="match status" value="1"/>
</dbReference>
<evidence type="ECO:0000259" key="3">
    <source>
        <dbReference type="PROSITE" id="PS51465"/>
    </source>
</evidence>
<name>A0A482ZFW9_9ARAC</name>
<evidence type="ECO:0000256" key="2">
    <source>
        <dbReference type="SAM" id="SignalP"/>
    </source>
</evidence>
<dbReference type="EMBL" id="HAGM01000163">
    <property type="protein sequence ID" value="SMD29249.1"/>
    <property type="molecule type" value="Transcribed_RNA"/>
</dbReference>
<dbReference type="InterPro" id="IPR002350">
    <property type="entry name" value="Kazal_dom"/>
</dbReference>
<reference evidence="4" key="2">
    <citation type="submission" date="2019-04" db="EMBL/GenBank/DDBJ databases">
        <title>Unravelling the molecular evolution of spider venoms.</title>
        <authorList>
            <person name="Pineda S."/>
        </authorList>
    </citation>
    <scope>NUCLEOTIDE SEQUENCE</scope>
</reference>
<dbReference type="CDD" id="cd00104">
    <property type="entry name" value="KAZAL_FS"/>
    <property type="match status" value="1"/>
</dbReference>
<keyword evidence="2" id="KW-0732">Signal</keyword>
<feature type="chain" id="PRO_5019794297" evidence="2">
    <location>
        <begin position="27"/>
        <end position="153"/>
    </location>
</feature>
<organism evidence="4">
    <name type="scientific">Hickmania troglodytes</name>
    <dbReference type="NCBI Taxonomy" id="489260"/>
    <lineage>
        <taxon>Eukaryota</taxon>
        <taxon>Metazoa</taxon>
        <taxon>Ecdysozoa</taxon>
        <taxon>Arthropoda</taxon>
        <taxon>Chelicerata</taxon>
        <taxon>Arachnida</taxon>
        <taxon>Araneae</taxon>
        <taxon>Araneomorphae</taxon>
        <taxon>Austrochilidae</taxon>
        <taxon>Hickmania</taxon>
    </lineage>
</organism>
<dbReference type="PROSITE" id="PS51465">
    <property type="entry name" value="KAZAL_2"/>
    <property type="match status" value="1"/>
</dbReference>
<dbReference type="SUPFAM" id="SSF100895">
    <property type="entry name" value="Kazal-type serine protease inhibitors"/>
    <property type="match status" value="1"/>
</dbReference>
<sequence>MKIMSCSGYLISYTVFLCGLLSSSQAFLPLMSERGTSECDMDCEKEAVPVCGNDGRTYESRCDIDKAKCQGHPVEFKHRGKCVEKARCEAQRARLMGTRKQDESHHPRVQGRRQLRRGPVSHVNRVLLVCGRVGETHQQVLHPTRQAQLRAER</sequence>
<feature type="domain" description="Kazal-like" evidence="3">
    <location>
        <begin position="33"/>
        <end position="84"/>
    </location>
</feature>
<dbReference type="SMART" id="SM00280">
    <property type="entry name" value="KAZAL"/>
    <property type="match status" value="1"/>
</dbReference>
<evidence type="ECO:0000256" key="1">
    <source>
        <dbReference type="SAM" id="MobiDB-lite"/>
    </source>
</evidence>
<evidence type="ECO:0000313" key="4">
    <source>
        <dbReference type="EMBL" id="SMD29249.1"/>
    </source>
</evidence>
<dbReference type="InterPro" id="IPR036058">
    <property type="entry name" value="Kazal_dom_sf"/>
</dbReference>
<accession>A0A482ZFW9</accession>
<feature type="compositionally biased region" description="Basic residues" evidence="1">
    <location>
        <begin position="107"/>
        <end position="116"/>
    </location>
</feature>
<feature type="signal peptide" evidence="2">
    <location>
        <begin position="1"/>
        <end position="26"/>
    </location>
</feature>
<dbReference type="AlphaFoldDB" id="A0A482ZFW9"/>
<feature type="region of interest" description="Disordered" evidence="1">
    <location>
        <begin position="96"/>
        <end position="117"/>
    </location>
</feature>